<dbReference type="SUPFAM" id="SSF56784">
    <property type="entry name" value="HAD-like"/>
    <property type="match status" value="1"/>
</dbReference>
<dbReference type="InterPro" id="IPR036412">
    <property type="entry name" value="HAD-like_sf"/>
</dbReference>
<dbReference type="OMA" id="EKARDKC"/>
<dbReference type="Pfam" id="PF03031">
    <property type="entry name" value="NIF"/>
    <property type="match status" value="1"/>
</dbReference>
<protein>
    <recommendedName>
        <fullName evidence="1">FCP1 homology domain-containing protein</fullName>
    </recommendedName>
</protein>
<dbReference type="AlphaFoldDB" id="A0A835DAY4"/>
<dbReference type="OrthoDB" id="1711508at2759"/>
<dbReference type="InterPro" id="IPR004274">
    <property type="entry name" value="FCP1_dom"/>
</dbReference>
<evidence type="ECO:0000259" key="1">
    <source>
        <dbReference type="Pfam" id="PF03031"/>
    </source>
</evidence>
<dbReference type="EMBL" id="JABCRI010000012">
    <property type="protein sequence ID" value="KAF8396466.1"/>
    <property type="molecule type" value="Genomic_DNA"/>
</dbReference>
<dbReference type="InterPro" id="IPR023214">
    <property type="entry name" value="HAD_sf"/>
</dbReference>
<organism evidence="2 3">
    <name type="scientific">Tetracentron sinense</name>
    <name type="common">Spur-leaf</name>
    <dbReference type="NCBI Taxonomy" id="13715"/>
    <lineage>
        <taxon>Eukaryota</taxon>
        <taxon>Viridiplantae</taxon>
        <taxon>Streptophyta</taxon>
        <taxon>Embryophyta</taxon>
        <taxon>Tracheophyta</taxon>
        <taxon>Spermatophyta</taxon>
        <taxon>Magnoliopsida</taxon>
        <taxon>Trochodendrales</taxon>
        <taxon>Trochodendraceae</taxon>
        <taxon>Tetracentron</taxon>
    </lineage>
</organism>
<proteinExistence type="predicted"/>
<dbReference type="Gene3D" id="3.40.50.1000">
    <property type="entry name" value="HAD superfamily/HAD-like"/>
    <property type="match status" value="1"/>
</dbReference>
<name>A0A835DAY4_TETSI</name>
<evidence type="ECO:0000313" key="2">
    <source>
        <dbReference type="EMBL" id="KAF8396466.1"/>
    </source>
</evidence>
<comment type="caution">
    <text evidence="2">The sequence shown here is derived from an EMBL/GenBank/DDBJ whole genome shotgun (WGS) entry which is preliminary data.</text>
</comment>
<gene>
    <name evidence="2" type="ORF">HHK36_018089</name>
</gene>
<dbReference type="Proteomes" id="UP000655225">
    <property type="component" value="Unassembled WGS sequence"/>
</dbReference>
<reference evidence="2 3" key="1">
    <citation type="submission" date="2020-04" db="EMBL/GenBank/DDBJ databases">
        <title>Plant Genome Project.</title>
        <authorList>
            <person name="Zhang R.-G."/>
        </authorList>
    </citation>
    <scope>NUCLEOTIDE SEQUENCE [LARGE SCALE GENOMIC DNA]</scope>
    <source>
        <strain evidence="2">YNK0</strain>
        <tissue evidence="2">Leaf</tissue>
    </source>
</reference>
<accession>A0A835DAY4</accession>
<evidence type="ECO:0000313" key="3">
    <source>
        <dbReference type="Proteomes" id="UP000655225"/>
    </source>
</evidence>
<keyword evidence="3" id="KW-1185">Reference proteome</keyword>
<sequence>MSGRVGSSKLKLDLHESDDEVDKGDDCGISLEKLNVGPRKKLLVLNMGGLLLHKDQSDCTDTGFKALENEEKPIFLKQLKKLWDKDKSSLPWPKGRYSSSNTLLIDDTPYKSLLNPSNTAIFLPQYDANYANDKALGPSRELRLFLEGLADADDVPTYVKEHRIGQPEITSMHPDWKFYSKIINKFRGRKDGSSAAGRKD</sequence>
<feature type="domain" description="FCP1 homology" evidence="1">
    <location>
        <begin position="72"/>
        <end position="155"/>
    </location>
</feature>